<accession>A0ABP7U7G4</accession>
<dbReference type="InterPro" id="IPR000182">
    <property type="entry name" value="GNAT_dom"/>
</dbReference>
<dbReference type="PANTHER" id="PTHR43610">
    <property type="entry name" value="BLL6696 PROTEIN"/>
    <property type="match status" value="1"/>
</dbReference>
<dbReference type="InterPro" id="IPR016181">
    <property type="entry name" value="Acyl_CoA_acyltransferase"/>
</dbReference>
<protein>
    <submittedName>
        <fullName evidence="2">GNAT family protein</fullName>
    </submittedName>
</protein>
<dbReference type="EMBL" id="BAABBR010000001">
    <property type="protein sequence ID" value="GAA4037387.1"/>
    <property type="molecule type" value="Genomic_DNA"/>
</dbReference>
<dbReference type="PROSITE" id="PS51186">
    <property type="entry name" value="GNAT"/>
    <property type="match status" value="1"/>
</dbReference>
<dbReference type="SUPFAM" id="SSF55729">
    <property type="entry name" value="Acyl-CoA N-acyltransferases (Nat)"/>
    <property type="match status" value="1"/>
</dbReference>
<keyword evidence="3" id="KW-1185">Reference proteome</keyword>
<feature type="domain" description="N-acetyltransferase" evidence="1">
    <location>
        <begin position="20"/>
        <end position="173"/>
    </location>
</feature>
<organism evidence="2 3">
    <name type="scientific">Sphingomonas rosea</name>
    <dbReference type="NCBI Taxonomy" id="335605"/>
    <lineage>
        <taxon>Bacteria</taxon>
        <taxon>Pseudomonadati</taxon>
        <taxon>Pseudomonadota</taxon>
        <taxon>Alphaproteobacteria</taxon>
        <taxon>Sphingomonadales</taxon>
        <taxon>Sphingomonadaceae</taxon>
        <taxon>Sphingomonas</taxon>
    </lineage>
</organism>
<evidence type="ECO:0000259" key="1">
    <source>
        <dbReference type="PROSITE" id="PS51186"/>
    </source>
</evidence>
<sequence>MSELGQPMQGDGCSALPFAEDYRARLKAACAEDPDIWPIYSISFDPDHFDQSLDGWLAKPDMRVFVLFDGNEFAGMSSFLGIDEERGVLEIGGTYYRPHLRGTGFNRRVKDMMLRRAFDSGFRRAEFRVDSRNKRSQAAMAKLGGVCEAIIRAERITWTGHIRDTVLFSIHREEWPTATSLRRRVGLDFSSYRDANEDRGEP</sequence>
<reference evidence="3" key="1">
    <citation type="journal article" date="2019" name="Int. J. Syst. Evol. Microbiol.">
        <title>The Global Catalogue of Microorganisms (GCM) 10K type strain sequencing project: providing services to taxonomists for standard genome sequencing and annotation.</title>
        <authorList>
            <consortium name="The Broad Institute Genomics Platform"/>
            <consortium name="The Broad Institute Genome Sequencing Center for Infectious Disease"/>
            <person name="Wu L."/>
            <person name="Ma J."/>
        </authorList>
    </citation>
    <scope>NUCLEOTIDE SEQUENCE [LARGE SCALE GENOMIC DNA]</scope>
    <source>
        <strain evidence="3">JCM 17564</strain>
    </source>
</reference>
<dbReference type="PANTHER" id="PTHR43610:SF1">
    <property type="entry name" value="N-ACETYLTRANSFERASE DOMAIN-CONTAINING PROTEIN"/>
    <property type="match status" value="1"/>
</dbReference>
<dbReference type="Pfam" id="PF00583">
    <property type="entry name" value="Acetyltransf_1"/>
    <property type="match status" value="1"/>
</dbReference>
<evidence type="ECO:0000313" key="2">
    <source>
        <dbReference type="EMBL" id="GAA4037387.1"/>
    </source>
</evidence>
<dbReference type="Gene3D" id="3.40.630.30">
    <property type="match status" value="1"/>
</dbReference>
<evidence type="ECO:0000313" key="3">
    <source>
        <dbReference type="Proteomes" id="UP001424459"/>
    </source>
</evidence>
<name>A0ABP7U7G4_9SPHN</name>
<proteinExistence type="predicted"/>
<dbReference type="RefSeq" id="WP_344696699.1">
    <property type="nucleotide sequence ID" value="NZ_BAABBR010000001.1"/>
</dbReference>
<comment type="caution">
    <text evidence="2">The sequence shown here is derived from an EMBL/GenBank/DDBJ whole genome shotgun (WGS) entry which is preliminary data.</text>
</comment>
<gene>
    <name evidence="2" type="ORF">GCM10022281_17560</name>
</gene>
<dbReference type="Proteomes" id="UP001424459">
    <property type="component" value="Unassembled WGS sequence"/>
</dbReference>